<keyword evidence="1" id="KW-0489">Methyltransferase</keyword>
<evidence type="ECO:0000256" key="1">
    <source>
        <dbReference type="ARBA" id="ARBA00022603"/>
    </source>
</evidence>
<dbReference type="AlphaFoldDB" id="A0A4Q1AGT0"/>
<keyword evidence="2" id="KW-0808">Transferase</keyword>
<keyword evidence="5" id="KW-1185">Reference proteome</keyword>
<dbReference type="InterPro" id="IPR051052">
    <property type="entry name" value="Diverse_substrate_MTase"/>
</dbReference>
<dbReference type="PANTHER" id="PTHR44942">
    <property type="entry name" value="METHYLTRANSF_11 DOMAIN-CONTAINING PROTEIN"/>
    <property type="match status" value="1"/>
</dbReference>
<dbReference type="Gene3D" id="3.40.50.150">
    <property type="entry name" value="Vaccinia Virus protein VP39"/>
    <property type="match status" value="1"/>
</dbReference>
<comment type="caution">
    <text evidence="4">The sequence shown here is derived from an EMBL/GenBank/DDBJ whole genome shotgun (WGS) entry which is preliminary data.</text>
</comment>
<sequence length="251" mass="29652">MYFKKEEKIMWDKKSENYPRYNPNSEIFQNRVWEILNKEGAICKDYRLLDIGCGTGVYTIPLGKMFKEVYAMDISSKMLDILEEDAKNYSVNNIKTIHSTWDELDLKEMKFDVVFASKTPAIKESKDYKKMADYSNKYVAYLGWAGVKRSNIQNEILKIYPNIEFRKFDDTTAFKKWLEKESIEYKSTIFEDTLTREMSRDNAVTQINEYISKTDINLSNMEIENIIISIEKSGKLIYSLDVKLELILWEK</sequence>
<evidence type="ECO:0000256" key="2">
    <source>
        <dbReference type="ARBA" id="ARBA00022679"/>
    </source>
</evidence>
<dbReference type="SUPFAM" id="SSF53335">
    <property type="entry name" value="S-adenosyl-L-methionine-dependent methyltransferases"/>
    <property type="match status" value="1"/>
</dbReference>
<evidence type="ECO:0000259" key="3">
    <source>
        <dbReference type="Pfam" id="PF13649"/>
    </source>
</evidence>
<evidence type="ECO:0000313" key="5">
    <source>
        <dbReference type="Proteomes" id="UP000289758"/>
    </source>
</evidence>
<dbReference type="EMBL" id="PDKK01000014">
    <property type="protein sequence ID" value="RXK02821.1"/>
    <property type="molecule type" value="Genomic_DNA"/>
</dbReference>
<reference evidence="4 5" key="1">
    <citation type="submission" date="2017-10" db="EMBL/GenBank/DDBJ databases">
        <title>Genomics of the genus Arcobacter.</title>
        <authorList>
            <person name="Perez-Cataluna A."/>
            <person name="Figueras M.J."/>
        </authorList>
    </citation>
    <scope>NUCLEOTIDE SEQUENCE [LARGE SCALE GENOMIC DNA]</scope>
    <source>
        <strain evidence="4 5">CECT 8441</strain>
    </source>
</reference>
<organism evidence="4 5">
    <name type="scientific">Halarcobacter ebronensis</name>
    <dbReference type="NCBI Taxonomy" id="1462615"/>
    <lineage>
        <taxon>Bacteria</taxon>
        <taxon>Pseudomonadati</taxon>
        <taxon>Campylobacterota</taxon>
        <taxon>Epsilonproteobacteria</taxon>
        <taxon>Campylobacterales</taxon>
        <taxon>Arcobacteraceae</taxon>
        <taxon>Halarcobacter</taxon>
    </lineage>
</organism>
<dbReference type="InterPro" id="IPR041698">
    <property type="entry name" value="Methyltransf_25"/>
</dbReference>
<protein>
    <recommendedName>
        <fullName evidence="3">Methyltransferase domain-containing protein</fullName>
    </recommendedName>
</protein>
<proteinExistence type="predicted"/>
<gene>
    <name evidence="4" type="ORF">CRV07_13115</name>
</gene>
<evidence type="ECO:0000313" key="4">
    <source>
        <dbReference type="EMBL" id="RXK02821.1"/>
    </source>
</evidence>
<dbReference type="OrthoDB" id="9790700at2"/>
<accession>A0A4Q1AGT0</accession>
<dbReference type="CDD" id="cd02440">
    <property type="entry name" value="AdoMet_MTases"/>
    <property type="match status" value="1"/>
</dbReference>
<feature type="domain" description="Methyltransferase" evidence="3">
    <location>
        <begin position="49"/>
        <end position="127"/>
    </location>
</feature>
<dbReference type="InterPro" id="IPR029063">
    <property type="entry name" value="SAM-dependent_MTases_sf"/>
</dbReference>
<dbReference type="RefSeq" id="WP_129088084.1">
    <property type="nucleotide sequence ID" value="NZ_CP053836.1"/>
</dbReference>
<dbReference type="GO" id="GO:0008168">
    <property type="term" value="F:methyltransferase activity"/>
    <property type="evidence" value="ECO:0007669"/>
    <property type="project" value="UniProtKB-KW"/>
</dbReference>
<dbReference type="GO" id="GO:0032259">
    <property type="term" value="P:methylation"/>
    <property type="evidence" value="ECO:0007669"/>
    <property type="project" value="UniProtKB-KW"/>
</dbReference>
<dbReference type="PANTHER" id="PTHR44942:SF4">
    <property type="entry name" value="METHYLTRANSFERASE TYPE 11 DOMAIN-CONTAINING PROTEIN"/>
    <property type="match status" value="1"/>
</dbReference>
<dbReference type="Proteomes" id="UP000289758">
    <property type="component" value="Unassembled WGS sequence"/>
</dbReference>
<name>A0A4Q1AGT0_9BACT</name>
<dbReference type="Pfam" id="PF13649">
    <property type="entry name" value="Methyltransf_25"/>
    <property type="match status" value="1"/>
</dbReference>